<sequence>MPTGPFGYEHRGCSARPFSQHPTPPPIAASPCSTTTTRHLPDACITTVAAIRVRPGPRAPLAAPNPDPLLDSHNNIAKGPAVRRGRSIRRLCGVPITTAAAAAVHSCASRLDPLERVNASTRPLSTSGVASPTM</sequence>
<dbReference type="AlphaFoldDB" id="A0A0D2NYC5"/>
<dbReference type="EMBL" id="KN817739">
    <property type="protein sequence ID" value="KJA13465.1"/>
    <property type="molecule type" value="Genomic_DNA"/>
</dbReference>
<organism evidence="1 2">
    <name type="scientific">Hypholoma sublateritium (strain FD-334 SS-4)</name>
    <dbReference type="NCBI Taxonomy" id="945553"/>
    <lineage>
        <taxon>Eukaryota</taxon>
        <taxon>Fungi</taxon>
        <taxon>Dikarya</taxon>
        <taxon>Basidiomycota</taxon>
        <taxon>Agaricomycotina</taxon>
        <taxon>Agaricomycetes</taxon>
        <taxon>Agaricomycetidae</taxon>
        <taxon>Agaricales</taxon>
        <taxon>Agaricineae</taxon>
        <taxon>Strophariaceae</taxon>
        <taxon>Hypholoma</taxon>
    </lineage>
</organism>
<reference evidence="2" key="1">
    <citation type="submission" date="2014-04" db="EMBL/GenBank/DDBJ databases">
        <title>Evolutionary Origins and Diversification of the Mycorrhizal Mutualists.</title>
        <authorList>
            <consortium name="DOE Joint Genome Institute"/>
            <consortium name="Mycorrhizal Genomics Consortium"/>
            <person name="Kohler A."/>
            <person name="Kuo A."/>
            <person name="Nagy L.G."/>
            <person name="Floudas D."/>
            <person name="Copeland A."/>
            <person name="Barry K.W."/>
            <person name="Cichocki N."/>
            <person name="Veneault-Fourrey C."/>
            <person name="LaButti K."/>
            <person name="Lindquist E.A."/>
            <person name="Lipzen A."/>
            <person name="Lundell T."/>
            <person name="Morin E."/>
            <person name="Murat C."/>
            <person name="Riley R."/>
            <person name="Ohm R."/>
            <person name="Sun H."/>
            <person name="Tunlid A."/>
            <person name="Henrissat B."/>
            <person name="Grigoriev I.V."/>
            <person name="Hibbett D.S."/>
            <person name="Martin F."/>
        </authorList>
    </citation>
    <scope>NUCLEOTIDE SEQUENCE [LARGE SCALE GENOMIC DNA]</scope>
    <source>
        <strain evidence="2">FD-334 SS-4</strain>
    </source>
</reference>
<evidence type="ECO:0000313" key="2">
    <source>
        <dbReference type="Proteomes" id="UP000054270"/>
    </source>
</evidence>
<proteinExistence type="predicted"/>
<evidence type="ECO:0000313" key="1">
    <source>
        <dbReference type="EMBL" id="KJA13465.1"/>
    </source>
</evidence>
<dbReference type="Proteomes" id="UP000054270">
    <property type="component" value="Unassembled WGS sequence"/>
</dbReference>
<protein>
    <submittedName>
        <fullName evidence="1">Uncharacterized protein</fullName>
    </submittedName>
</protein>
<gene>
    <name evidence="1" type="ORF">HYPSUDRAFT_209514</name>
</gene>
<keyword evidence="2" id="KW-1185">Reference proteome</keyword>
<accession>A0A0D2NYC5</accession>
<name>A0A0D2NYC5_HYPSF</name>